<dbReference type="RefSeq" id="WP_172324770.1">
    <property type="nucleotide sequence ID" value="NZ_CASQWE010000002.1"/>
</dbReference>
<accession>A0ABX2AV27</accession>
<evidence type="ECO:0000313" key="2">
    <source>
        <dbReference type="Proteomes" id="UP001193734"/>
    </source>
</evidence>
<dbReference type="EMBL" id="JABKKE010000009">
    <property type="protein sequence ID" value="NPE13986.1"/>
    <property type="molecule type" value="Genomic_DNA"/>
</dbReference>
<gene>
    <name evidence="1" type="ORF">HPS55_06540</name>
</gene>
<comment type="caution">
    <text evidence="1">The sequence shown here is derived from an EMBL/GenBank/DDBJ whole genome shotgun (WGS) entry which is preliminary data.</text>
</comment>
<organism evidence="1 2">
    <name type="scientific">Xylanibacter rodentium</name>
    <dbReference type="NCBI Taxonomy" id="2736289"/>
    <lineage>
        <taxon>Bacteria</taxon>
        <taxon>Pseudomonadati</taxon>
        <taxon>Bacteroidota</taxon>
        <taxon>Bacteroidia</taxon>
        <taxon>Bacteroidales</taxon>
        <taxon>Prevotellaceae</taxon>
        <taxon>Xylanibacter</taxon>
    </lineage>
</organism>
<reference evidence="1 2" key="1">
    <citation type="submission" date="2020-05" db="EMBL/GenBank/DDBJ databases">
        <title>Distinct polysaccharide utilization as determinants for interspecies competition between intestinal Prevotella spp.</title>
        <authorList>
            <person name="Galvez E.J.C."/>
            <person name="Iljazovic A."/>
            <person name="Strowig T."/>
        </authorList>
    </citation>
    <scope>NUCLEOTIDE SEQUENCE [LARGE SCALE GENOMIC DNA]</scope>
    <source>
        <strain evidence="1 2">PROD</strain>
    </source>
</reference>
<protein>
    <submittedName>
        <fullName evidence="1">Uncharacterized protein</fullName>
    </submittedName>
</protein>
<evidence type="ECO:0000313" key="1">
    <source>
        <dbReference type="EMBL" id="NPE13986.1"/>
    </source>
</evidence>
<name>A0ABX2AV27_9BACT</name>
<proteinExistence type="predicted"/>
<sequence length="128" mass="14537">MTARKQIEVSKQTREMLVKSFETTSVSVWRALSFRDNSPKSQRIRRAAEQNGGVLLMLTPAMETIHDADNFMRQYLPGGVLIECNKNNSHVDLLKNGKVVKSWDNVLLKNLEEIQQEAVKLCGTHVIL</sequence>
<keyword evidence="2" id="KW-1185">Reference proteome</keyword>
<dbReference type="GeneID" id="82157421"/>
<dbReference type="Proteomes" id="UP001193734">
    <property type="component" value="Unassembled WGS sequence"/>
</dbReference>